<keyword evidence="1" id="KW-0282">Flagellum</keyword>
<evidence type="ECO:0000313" key="1">
    <source>
        <dbReference type="EMBL" id="MFC5711361.1"/>
    </source>
</evidence>
<proteinExistence type="predicted"/>
<dbReference type="NCBIfam" id="TIGR03826">
    <property type="entry name" value="YvyF"/>
    <property type="match status" value="1"/>
</dbReference>
<name>A0ABW0YGX6_9BACI</name>
<organism evidence="1 2">
    <name type="scientific">Thalassorhabdus alkalitolerans</name>
    <dbReference type="NCBI Taxonomy" id="2282697"/>
    <lineage>
        <taxon>Bacteria</taxon>
        <taxon>Bacillati</taxon>
        <taxon>Bacillota</taxon>
        <taxon>Bacilli</taxon>
        <taxon>Bacillales</taxon>
        <taxon>Bacillaceae</taxon>
        <taxon>Thalassorhabdus</taxon>
    </lineage>
</organism>
<keyword evidence="1" id="KW-0969">Cilium</keyword>
<keyword evidence="1" id="KW-0966">Cell projection</keyword>
<dbReference type="Proteomes" id="UP001596142">
    <property type="component" value="Unassembled WGS sequence"/>
</dbReference>
<keyword evidence="2" id="KW-1185">Reference proteome</keyword>
<comment type="caution">
    <text evidence="1">The sequence shown here is derived from an EMBL/GenBank/DDBJ whole genome shotgun (WGS) entry which is preliminary data.</text>
</comment>
<gene>
    <name evidence="1" type="ORF">ACFPU1_01055</name>
</gene>
<reference evidence="2" key="1">
    <citation type="journal article" date="2019" name="Int. J. Syst. Evol. Microbiol.">
        <title>The Global Catalogue of Microorganisms (GCM) 10K type strain sequencing project: providing services to taxonomists for standard genome sequencing and annotation.</title>
        <authorList>
            <consortium name="The Broad Institute Genomics Platform"/>
            <consortium name="The Broad Institute Genome Sequencing Center for Infectious Disease"/>
            <person name="Wu L."/>
            <person name="Ma J."/>
        </authorList>
    </citation>
    <scope>NUCLEOTIDE SEQUENCE [LARGE SCALE GENOMIC DNA]</scope>
    <source>
        <strain evidence="2">CECT 7184</strain>
    </source>
</reference>
<sequence>MASLENCPECGSLFVKNLRSVCDACHQEVEKQFELVYSYIKKRDNRTATRMEVSENTGVAESLISRFIREGRLHLTHFPNMTYPCTSCGEEIRDGSLCRSCKENIRQGLEEDRKDRERKDRIKEREAVTYKTYHSFNAKQ</sequence>
<accession>A0ABW0YGX6</accession>
<evidence type="ECO:0000313" key="2">
    <source>
        <dbReference type="Proteomes" id="UP001596142"/>
    </source>
</evidence>
<dbReference type="EMBL" id="JBHSOZ010000002">
    <property type="protein sequence ID" value="MFC5711361.1"/>
    <property type="molecule type" value="Genomic_DNA"/>
</dbReference>
<protein>
    <submittedName>
        <fullName evidence="1">TIGR03826 family flagellar region protein</fullName>
    </submittedName>
</protein>
<dbReference type="InterPro" id="IPR022258">
    <property type="entry name" value="Flagellar_operon_YvyF"/>
</dbReference>
<dbReference type="RefSeq" id="WP_385937471.1">
    <property type="nucleotide sequence ID" value="NZ_JBHSOZ010000002.1"/>
</dbReference>